<sequence length="226" mass="23901">MPQAASAAVLRPAAVVFDNDGTFLETESVWSRAEEELFRRRGLPFLPEHKLELIGTSFVHASESLERFLGEPGGGPAIMEELVDLVHRELDGEVPVMPGAERLVEALRARGIPVAMATNAARGFAEKALHRAGHAETFPVLLTAEDVTDPKPAPDIYLAAAAALGVDPADCVAVEDSPTGVRSAVAAGMTVLGVTSFPGIDLSHAHHRHPSLEDPALWALLGLGDD</sequence>
<dbReference type="InterPro" id="IPR023214">
    <property type="entry name" value="HAD_sf"/>
</dbReference>
<dbReference type="SFLD" id="SFLDG01129">
    <property type="entry name" value="C1.5:_HAD__Beta-PGM__Phosphata"/>
    <property type="match status" value="1"/>
</dbReference>
<dbReference type="InterPro" id="IPR006439">
    <property type="entry name" value="HAD-SF_hydro_IA"/>
</dbReference>
<dbReference type="EMBL" id="CAFBMK010000059">
    <property type="protein sequence ID" value="CAB4911510.1"/>
    <property type="molecule type" value="Genomic_DNA"/>
</dbReference>
<dbReference type="Gene3D" id="3.40.50.1000">
    <property type="entry name" value="HAD superfamily/HAD-like"/>
    <property type="match status" value="1"/>
</dbReference>
<dbReference type="AlphaFoldDB" id="A0A6J7H553"/>
<dbReference type="NCBIfam" id="TIGR01509">
    <property type="entry name" value="HAD-SF-IA-v3"/>
    <property type="match status" value="1"/>
</dbReference>
<name>A0A6J7H553_9ZZZZ</name>
<dbReference type="InterPro" id="IPR036412">
    <property type="entry name" value="HAD-like_sf"/>
</dbReference>
<dbReference type="SFLD" id="SFLDG01135">
    <property type="entry name" value="C1.5.6:_HAD__Beta-PGM__Phospha"/>
    <property type="match status" value="1"/>
</dbReference>
<protein>
    <submittedName>
        <fullName evidence="1">Unannotated protein</fullName>
    </submittedName>
</protein>
<accession>A0A6J7H553</accession>
<dbReference type="PANTHER" id="PTHR18901">
    <property type="entry name" value="2-DEOXYGLUCOSE-6-PHOSPHATE PHOSPHATASE 2"/>
    <property type="match status" value="1"/>
</dbReference>
<reference evidence="1" key="1">
    <citation type="submission" date="2020-05" db="EMBL/GenBank/DDBJ databases">
        <authorList>
            <person name="Chiriac C."/>
            <person name="Salcher M."/>
            <person name="Ghai R."/>
            <person name="Kavagutti S V."/>
        </authorList>
    </citation>
    <scope>NUCLEOTIDE SEQUENCE</scope>
</reference>
<dbReference type="Pfam" id="PF00702">
    <property type="entry name" value="Hydrolase"/>
    <property type="match status" value="1"/>
</dbReference>
<evidence type="ECO:0000313" key="1">
    <source>
        <dbReference type="EMBL" id="CAB4911510.1"/>
    </source>
</evidence>
<dbReference type="PRINTS" id="PR00413">
    <property type="entry name" value="HADHALOGNASE"/>
</dbReference>
<dbReference type="PANTHER" id="PTHR18901:SF38">
    <property type="entry name" value="PSEUDOURIDINE-5'-PHOSPHATASE"/>
    <property type="match status" value="1"/>
</dbReference>
<dbReference type="Gene3D" id="1.10.150.240">
    <property type="entry name" value="Putative phosphatase, domain 2"/>
    <property type="match status" value="1"/>
</dbReference>
<dbReference type="InterPro" id="IPR023198">
    <property type="entry name" value="PGP-like_dom2"/>
</dbReference>
<organism evidence="1">
    <name type="scientific">freshwater metagenome</name>
    <dbReference type="NCBI Taxonomy" id="449393"/>
    <lineage>
        <taxon>unclassified sequences</taxon>
        <taxon>metagenomes</taxon>
        <taxon>ecological metagenomes</taxon>
    </lineage>
</organism>
<dbReference type="SFLD" id="SFLDS00003">
    <property type="entry name" value="Haloacid_Dehalogenase"/>
    <property type="match status" value="1"/>
</dbReference>
<gene>
    <name evidence="1" type="ORF">UFOPK3564_01277</name>
</gene>
<dbReference type="SUPFAM" id="SSF56784">
    <property type="entry name" value="HAD-like"/>
    <property type="match status" value="1"/>
</dbReference>
<proteinExistence type="predicted"/>